<comment type="similarity">
    <text evidence="18">Belongs to the protein kinase superfamily. Tyr protein kinase family. Insulin receptor subfamily.</text>
</comment>
<dbReference type="PROSITE" id="PS50011">
    <property type="entry name" value="PROTEIN_KINASE_DOM"/>
    <property type="match status" value="1"/>
</dbReference>
<evidence type="ECO:0000313" key="25">
    <source>
        <dbReference type="Proteomes" id="UP000494165"/>
    </source>
</evidence>
<evidence type="ECO:0000256" key="1">
    <source>
        <dbReference type="ARBA" id="ARBA00004251"/>
    </source>
</evidence>
<evidence type="ECO:0000256" key="6">
    <source>
        <dbReference type="ARBA" id="ARBA00022741"/>
    </source>
</evidence>
<dbReference type="PROSITE" id="PS50068">
    <property type="entry name" value="LDLRA_2"/>
    <property type="match status" value="1"/>
</dbReference>
<keyword evidence="4 18" id="KW-0812">Transmembrane</keyword>
<evidence type="ECO:0000256" key="19">
    <source>
        <dbReference type="SAM" id="MobiDB-lite"/>
    </source>
</evidence>
<dbReference type="CDD" id="cd06263">
    <property type="entry name" value="MAM"/>
    <property type="match status" value="2"/>
</dbReference>
<dbReference type="Gene3D" id="2.60.120.200">
    <property type="match status" value="2"/>
</dbReference>
<name>A0A8S1DFE1_9INSE</name>
<feature type="chain" id="PRO_5035902190" description="Tyrosine-protein kinase receptor" evidence="21">
    <location>
        <begin position="28"/>
        <end position="1624"/>
    </location>
</feature>
<comment type="subcellular location">
    <subcellularLocation>
        <location evidence="1">Cell membrane</location>
        <topology evidence="1">Single-pass type I membrane protein</topology>
    </subcellularLocation>
</comment>
<dbReference type="PROSITE" id="PS00109">
    <property type="entry name" value="PROTEIN_KINASE_TYR"/>
    <property type="match status" value="1"/>
</dbReference>
<feature type="region of interest" description="Disordered" evidence="19">
    <location>
        <begin position="1581"/>
        <end position="1624"/>
    </location>
</feature>
<dbReference type="InterPro" id="IPR001245">
    <property type="entry name" value="Ser-Thr/Tyr_kinase_cat_dom"/>
</dbReference>
<gene>
    <name evidence="24" type="ORF">CLODIP_2_CD02703</name>
</gene>
<dbReference type="PROSITE" id="PS00239">
    <property type="entry name" value="RECEPTOR_TYR_KIN_II"/>
    <property type="match status" value="1"/>
</dbReference>
<keyword evidence="14" id="KW-0325">Glycoprotein</keyword>
<dbReference type="GO" id="GO:0043235">
    <property type="term" value="C:receptor complex"/>
    <property type="evidence" value="ECO:0007669"/>
    <property type="project" value="TreeGrafter"/>
</dbReference>
<evidence type="ECO:0000259" key="23">
    <source>
        <dbReference type="PROSITE" id="PS50060"/>
    </source>
</evidence>
<dbReference type="SUPFAM" id="SSF49899">
    <property type="entry name" value="Concanavalin A-like lectins/glucanases"/>
    <property type="match status" value="2"/>
</dbReference>
<comment type="caution">
    <text evidence="16">Lacks conserved residue(s) required for the propagation of feature annotation.</text>
</comment>
<proteinExistence type="inferred from homology"/>
<dbReference type="InterPro" id="IPR055163">
    <property type="entry name" value="ALK/LTK-like_GRD"/>
</dbReference>
<dbReference type="EMBL" id="CADEPI010000229">
    <property type="protein sequence ID" value="CAB3381252.1"/>
    <property type="molecule type" value="Genomic_DNA"/>
</dbReference>
<dbReference type="CDD" id="cd00112">
    <property type="entry name" value="LDLa"/>
    <property type="match status" value="1"/>
</dbReference>
<feature type="domain" description="MAM" evidence="23">
    <location>
        <begin position="201"/>
        <end position="388"/>
    </location>
</feature>
<dbReference type="GO" id="GO:0005524">
    <property type="term" value="F:ATP binding"/>
    <property type="evidence" value="ECO:0007669"/>
    <property type="project" value="UniProtKB-UniRule"/>
</dbReference>
<evidence type="ECO:0000256" key="20">
    <source>
        <dbReference type="SAM" id="Phobius"/>
    </source>
</evidence>
<evidence type="ECO:0000256" key="16">
    <source>
        <dbReference type="PROSITE-ProRule" id="PRU00124"/>
    </source>
</evidence>
<dbReference type="PRINTS" id="PR00109">
    <property type="entry name" value="TYRKINASE"/>
</dbReference>
<dbReference type="EC" id="2.7.10.1" evidence="18"/>
<dbReference type="SMART" id="SM00192">
    <property type="entry name" value="LDLa"/>
    <property type="match status" value="1"/>
</dbReference>
<dbReference type="SMART" id="SM00137">
    <property type="entry name" value="MAM"/>
    <property type="match status" value="2"/>
</dbReference>
<dbReference type="InterPro" id="IPR000719">
    <property type="entry name" value="Prot_kinase_dom"/>
</dbReference>
<keyword evidence="7" id="KW-0418">Kinase</keyword>
<evidence type="ECO:0000256" key="5">
    <source>
        <dbReference type="ARBA" id="ARBA00022729"/>
    </source>
</evidence>
<feature type="binding site" evidence="17">
    <location>
        <position position="1129"/>
    </location>
    <ligand>
        <name>ATP</name>
        <dbReference type="ChEBI" id="CHEBI:30616"/>
    </ligand>
</feature>
<evidence type="ECO:0000259" key="22">
    <source>
        <dbReference type="PROSITE" id="PS50011"/>
    </source>
</evidence>
<dbReference type="InterPro" id="IPR000998">
    <property type="entry name" value="MAM_dom"/>
</dbReference>
<keyword evidence="11" id="KW-0829">Tyrosine-protein kinase</keyword>
<dbReference type="InterPro" id="IPR050122">
    <property type="entry name" value="RTK"/>
</dbReference>
<feature type="region of interest" description="Disordered" evidence="19">
    <location>
        <begin position="1485"/>
        <end position="1518"/>
    </location>
</feature>
<dbReference type="InterPro" id="IPR002172">
    <property type="entry name" value="LDrepeatLR_classA_rpt"/>
</dbReference>
<dbReference type="InterPro" id="IPR036055">
    <property type="entry name" value="LDL_receptor-like_sf"/>
</dbReference>
<feature type="disulfide bond" evidence="16">
    <location>
        <begin position="396"/>
        <end position="408"/>
    </location>
</feature>
<feature type="signal peptide" evidence="21">
    <location>
        <begin position="1"/>
        <end position="27"/>
    </location>
</feature>
<evidence type="ECO:0000256" key="8">
    <source>
        <dbReference type="ARBA" id="ARBA00022840"/>
    </source>
</evidence>
<dbReference type="GO" id="GO:0045664">
    <property type="term" value="P:regulation of neuron differentiation"/>
    <property type="evidence" value="ECO:0007669"/>
    <property type="project" value="TreeGrafter"/>
</dbReference>
<dbReference type="Pfam" id="PF12810">
    <property type="entry name" value="ALK_LTK_GRD"/>
    <property type="match status" value="1"/>
</dbReference>
<keyword evidence="10 20" id="KW-0472">Membrane</keyword>
<dbReference type="CDD" id="cd05036">
    <property type="entry name" value="PTKc_ALK_LTK"/>
    <property type="match status" value="1"/>
</dbReference>
<dbReference type="PROSITE" id="PS50060">
    <property type="entry name" value="MAM_2"/>
    <property type="match status" value="2"/>
</dbReference>
<evidence type="ECO:0000256" key="9">
    <source>
        <dbReference type="ARBA" id="ARBA00022989"/>
    </source>
</evidence>
<evidence type="ECO:0000256" key="10">
    <source>
        <dbReference type="ARBA" id="ARBA00023136"/>
    </source>
</evidence>
<organism evidence="24 25">
    <name type="scientific">Cloeon dipterum</name>
    <dbReference type="NCBI Taxonomy" id="197152"/>
    <lineage>
        <taxon>Eukaryota</taxon>
        <taxon>Metazoa</taxon>
        <taxon>Ecdysozoa</taxon>
        <taxon>Arthropoda</taxon>
        <taxon>Hexapoda</taxon>
        <taxon>Insecta</taxon>
        <taxon>Pterygota</taxon>
        <taxon>Palaeoptera</taxon>
        <taxon>Ephemeroptera</taxon>
        <taxon>Pisciforma</taxon>
        <taxon>Baetidae</taxon>
        <taxon>Cloeon</taxon>
    </lineage>
</organism>
<evidence type="ECO:0000313" key="24">
    <source>
        <dbReference type="EMBL" id="CAB3381252.1"/>
    </source>
</evidence>
<evidence type="ECO:0000256" key="13">
    <source>
        <dbReference type="ARBA" id="ARBA00023170"/>
    </source>
</evidence>
<dbReference type="Pfam" id="PF07714">
    <property type="entry name" value="PK_Tyr_Ser-Thr"/>
    <property type="match status" value="1"/>
</dbReference>
<keyword evidence="9 20" id="KW-1133">Transmembrane helix</keyword>
<dbReference type="PANTHER" id="PTHR24416">
    <property type="entry name" value="TYROSINE-PROTEIN KINASE RECEPTOR"/>
    <property type="match status" value="1"/>
</dbReference>
<comment type="catalytic activity">
    <reaction evidence="15 18">
        <text>L-tyrosyl-[protein] + ATP = O-phospho-L-tyrosyl-[protein] + ADP + H(+)</text>
        <dbReference type="Rhea" id="RHEA:10596"/>
        <dbReference type="Rhea" id="RHEA-COMP:10136"/>
        <dbReference type="Rhea" id="RHEA-COMP:20101"/>
        <dbReference type="ChEBI" id="CHEBI:15378"/>
        <dbReference type="ChEBI" id="CHEBI:30616"/>
        <dbReference type="ChEBI" id="CHEBI:46858"/>
        <dbReference type="ChEBI" id="CHEBI:61978"/>
        <dbReference type="ChEBI" id="CHEBI:456216"/>
        <dbReference type="EC" id="2.7.10.1"/>
    </reaction>
</comment>
<dbReference type="FunFam" id="1.10.510.10:FF:000113">
    <property type="entry name" value="Tyrosine-protein kinase receptor"/>
    <property type="match status" value="1"/>
</dbReference>
<comment type="caution">
    <text evidence="24">The sequence shown here is derived from an EMBL/GenBank/DDBJ whole genome shotgun (WGS) entry which is preliminary data.</text>
</comment>
<dbReference type="GO" id="GO:0005886">
    <property type="term" value="C:plasma membrane"/>
    <property type="evidence" value="ECO:0007669"/>
    <property type="project" value="UniProtKB-SubCell"/>
</dbReference>
<evidence type="ECO:0000256" key="12">
    <source>
        <dbReference type="ARBA" id="ARBA00023157"/>
    </source>
</evidence>
<evidence type="ECO:0000256" key="11">
    <source>
        <dbReference type="ARBA" id="ARBA00023137"/>
    </source>
</evidence>
<dbReference type="SUPFAM" id="SSF56112">
    <property type="entry name" value="Protein kinase-like (PK-like)"/>
    <property type="match status" value="1"/>
</dbReference>
<dbReference type="InterPro" id="IPR023415">
    <property type="entry name" value="LDLR_class-A_CS"/>
</dbReference>
<dbReference type="InterPro" id="IPR020635">
    <property type="entry name" value="Tyr_kinase_cat_dom"/>
</dbReference>
<feature type="domain" description="Protein kinase" evidence="22">
    <location>
        <begin position="1095"/>
        <end position="1371"/>
    </location>
</feature>
<dbReference type="Proteomes" id="UP000494165">
    <property type="component" value="Unassembled WGS sequence"/>
</dbReference>
<dbReference type="InterPro" id="IPR013320">
    <property type="entry name" value="ConA-like_dom_sf"/>
</dbReference>
<dbReference type="Pfam" id="PF00629">
    <property type="entry name" value="MAM"/>
    <property type="match status" value="2"/>
</dbReference>
<dbReference type="InterPro" id="IPR011009">
    <property type="entry name" value="Kinase-like_dom_sf"/>
</dbReference>
<dbReference type="SUPFAM" id="SSF57424">
    <property type="entry name" value="LDL receptor-like module"/>
    <property type="match status" value="1"/>
</dbReference>
<feature type="transmembrane region" description="Helical" evidence="20">
    <location>
        <begin position="1011"/>
        <end position="1037"/>
    </location>
</feature>
<keyword evidence="13 18" id="KW-0675">Receptor</keyword>
<evidence type="ECO:0000256" key="3">
    <source>
        <dbReference type="ARBA" id="ARBA00022679"/>
    </source>
</evidence>
<dbReference type="Gene3D" id="1.10.510.10">
    <property type="entry name" value="Transferase(Phosphotransferase) domain 1"/>
    <property type="match status" value="1"/>
</dbReference>
<sequence>MTRRTRLEWHVGVLSLLVRASLQLSTASLTADQHFLFVNASDGVHVRPDAFTHVLVASFPLPAELVSDDVRVSDVSVEGVPRRPGFASWIEADQLTRIVAAEGRQQWFLDDVVFGIKPRNVLDDVTLMLRRWMLQHVPWDRAHRPLVAVLAWHDRLLQQVVRPVRLLVRFHLDERCILNGREEKVYYGYSSACSSDCEDYVTCRFQATPECEQRLPCSTACDFERPCSWQWKNNTTPPGFNVVSGKLVNNSFHSAPLGNYTGPLADSNGSDGGHFLFVLITEAHPASQREVHLTSPKFMGSGDQCKLEFHASMGRMLNGSLKIVIETVNRTSWIVSDKPCDDLNMWKHFSINLGRISQEFQVLIEVTPGKKTPAYFAIDNLKFVDCFRTFGERKECTGLEFRCSNEVCIDRSRLCDLVKDCPEGEDEEFDCDKVPTNSRCNFENGWCGWRNVGNKELNWTRHSGKTPTNLTGPSVDHTYGNATGNYLFVDMSKVKHLGATAIVESDVFRAPPKYHSNIHSPYFNSCQIRFHFHMYGPHSGALALFLVDVQSHQRIHEARWYSYGDRGDKWIRGIYNLSLNVEKRYAIQFEARRGYSSKGDIAIDDISMSPECFGLGVPPNETENYNYWDENYMEPTQPTTEHEDFSNQTYYQFGTCGNSGRMGPSPEQCEFSYNATSTNVTVLTEPPLSGVQKWVAPHEGYYTIIAKGASGGRGSSGQGISRGAVVRAVAELRKGEALYILVGQQGSRALCKDGRLPHGGSCNSPRLPYKSSVPARDAVREVRNMTVIGGGGGGGGATFIFTIGRKNRQKMPLIVAGGGGGISHGQDLMVAQLQHGQGFNLSMGNSSGMEYGLHPAGAGGGWQSNSDSHSAVRGTAFLDGAFGGETCSSTMPVGAGGFGGGGGGCTAGGGGGGFAGGDTWSDRRRSGRGGSSMARQSLLLAKATITSSDGDGSVVIIPSLDNACHCDYRCVALDEYRHETKCICPPGWFLSNDSVSCIPLKEKQNFFANSWVFNLFLCIVAVSLFIGAASFVAYTRYQRKKSTTMRRKLLSGPDFQLSRLRAASGGMMTEYNPNYEFGGGTYTIQDLKEIPRENLRLVTPLGQGAFGEVYKGFYKNRITDAVEMPVAVKTLPELSTNQAEMDFLMEALIMSKFNHPNIVHFIGVCFDNHPRFIVLELLAGGDLKNFLRESRPKPERPSTLTMKDLLVCAVDVAKGCKYMEDNHFIHRDIASRNCLLTSKGPGRVVKIADFGMARDIYRADYYRKGGKAMLPVKWMPPEAFLDGIFTSKTDVWSFGVLLWEVMSLGYMPYTGRGNQEVMQLVTDGGRLEPPNGCPAPVYGLMTQCWHPIPDDRPNFSTILERIGYCMQDPDVVNAPLPVFHRPPSTERDTTVMRPPAHEATLLHLQKGPGGEFLVPLDTVEMHASPSGGSAEHLLGSGAYGLTNSNSFETSFSRDATNYNSEDEGELDYEEAIKSSNRSLLSPRHLQHNHRHHNELPPLSAAPAPPSSDAEVPVGIPSMSSSLDSLDNAANNNLSSCGSMHEAAMDLYVKCKLPLQTSLSLDPSTLSRTHSHIVLPPPIQYANVSPNSGGSSSEQLQVTPEHRKPYSVQTTPKPRRLLKDNEISC</sequence>
<evidence type="ECO:0000256" key="7">
    <source>
        <dbReference type="ARBA" id="ARBA00022777"/>
    </source>
</evidence>
<evidence type="ECO:0000256" key="17">
    <source>
        <dbReference type="PROSITE-ProRule" id="PRU10141"/>
    </source>
</evidence>
<feature type="disulfide bond" evidence="16">
    <location>
        <begin position="403"/>
        <end position="421"/>
    </location>
</feature>
<protein>
    <recommendedName>
        <fullName evidence="18">Tyrosine-protein kinase receptor</fullName>
        <ecNumber evidence="18">2.7.10.1</ecNumber>
    </recommendedName>
</protein>
<keyword evidence="18" id="KW-0597">Phosphoprotein</keyword>
<evidence type="ECO:0000256" key="2">
    <source>
        <dbReference type="ARBA" id="ARBA00022475"/>
    </source>
</evidence>
<evidence type="ECO:0000256" key="21">
    <source>
        <dbReference type="SAM" id="SignalP"/>
    </source>
</evidence>
<feature type="domain" description="MAM" evidence="23">
    <location>
        <begin position="438"/>
        <end position="614"/>
    </location>
</feature>
<keyword evidence="25" id="KW-1185">Reference proteome</keyword>
<evidence type="ECO:0000256" key="4">
    <source>
        <dbReference type="ARBA" id="ARBA00022692"/>
    </source>
</evidence>
<dbReference type="PROSITE" id="PS00107">
    <property type="entry name" value="PROTEIN_KINASE_ATP"/>
    <property type="match status" value="1"/>
</dbReference>
<keyword evidence="3" id="KW-0808">Transferase</keyword>
<dbReference type="InterPro" id="IPR017441">
    <property type="entry name" value="Protein_kinase_ATP_BS"/>
</dbReference>
<dbReference type="OrthoDB" id="73209at2759"/>
<dbReference type="Gene3D" id="4.10.400.10">
    <property type="entry name" value="Low-density Lipoprotein Receptor"/>
    <property type="match status" value="1"/>
</dbReference>
<dbReference type="FunFam" id="2.60.120.200:FF:000193">
    <property type="entry name" value="Tyrosine-protein kinase receptor"/>
    <property type="match status" value="1"/>
</dbReference>
<keyword evidence="12 16" id="KW-1015">Disulfide bond</keyword>
<dbReference type="GO" id="GO:0004714">
    <property type="term" value="F:transmembrane receptor protein tyrosine kinase activity"/>
    <property type="evidence" value="ECO:0007669"/>
    <property type="project" value="UniProtKB-EC"/>
</dbReference>
<reference evidence="24 25" key="1">
    <citation type="submission" date="2020-04" db="EMBL/GenBank/DDBJ databases">
        <authorList>
            <person name="Alioto T."/>
            <person name="Alioto T."/>
            <person name="Gomez Garrido J."/>
        </authorList>
    </citation>
    <scope>NUCLEOTIDE SEQUENCE [LARGE SCALE GENOMIC DNA]</scope>
</reference>
<dbReference type="PROSITE" id="PS01209">
    <property type="entry name" value="LDLRA_1"/>
    <property type="match status" value="1"/>
</dbReference>
<evidence type="ECO:0000256" key="15">
    <source>
        <dbReference type="ARBA" id="ARBA00051243"/>
    </source>
</evidence>
<keyword evidence="2" id="KW-1003">Cell membrane</keyword>
<dbReference type="InterPro" id="IPR008266">
    <property type="entry name" value="Tyr_kinase_AS"/>
</dbReference>
<keyword evidence="6 17" id="KW-0547">Nucleotide-binding</keyword>
<dbReference type="InterPro" id="IPR002011">
    <property type="entry name" value="Tyr_kinase_rcpt_2_CS"/>
</dbReference>
<feature type="compositionally biased region" description="Polar residues" evidence="19">
    <location>
        <begin position="1581"/>
        <end position="1597"/>
    </location>
</feature>
<evidence type="ECO:0000256" key="14">
    <source>
        <dbReference type="ARBA" id="ARBA00023180"/>
    </source>
</evidence>
<dbReference type="FunFam" id="3.30.200.20:FF:000117">
    <property type="entry name" value="Tyrosine-protein kinase receptor"/>
    <property type="match status" value="1"/>
</dbReference>
<dbReference type="GO" id="GO:0007169">
    <property type="term" value="P:cell surface receptor protein tyrosine kinase signaling pathway"/>
    <property type="evidence" value="ECO:0007669"/>
    <property type="project" value="InterPro"/>
</dbReference>
<dbReference type="Pfam" id="PF00057">
    <property type="entry name" value="Ldl_recept_a"/>
    <property type="match status" value="1"/>
</dbReference>
<accession>A0A8S1DFE1</accession>
<evidence type="ECO:0000256" key="18">
    <source>
        <dbReference type="RuleBase" id="RU000312"/>
    </source>
</evidence>
<dbReference type="SMART" id="SM00219">
    <property type="entry name" value="TyrKc"/>
    <property type="match status" value="1"/>
</dbReference>
<dbReference type="PANTHER" id="PTHR24416:SF604">
    <property type="entry name" value="RECEPTOR PROTEIN-TYROSINE KINASE"/>
    <property type="match status" value="1"/>
</dbReference>
<dbReference type="Gene3D" id="3.30.200.20">
    <property type="entry name" value="Phosphorylase Kinase, domain 1"/>
    <property type="match status" value="1"/>
</dbReference>
<keyword evidence="5 21" id="KW-0732">Signal</keyword>
<keyword evidence="8 17" id="KW-0067">ATP-binding</keyword>